<dbReference type="STRING" id="1610493.RPIT_04225"/>
<dbReference type="EMBL" id="CP019605">
    <property type="protein sequence ID" value="AQP44117.1"/>
    <property type="molecule type" value="Genomic_DNA"/>
</dbReference>
<proteinExistence type="predicted"/>
<organism evidence="2 3">
    <name type="scientific">Tessaracoccus flavus</name>
    <dbReference type="NCBI Taxonomy" id="1610493"/>
    <lineage>
        <taxon>Bacteria</taxon>
        <taxon>Bacillati</taxon>
        <taxon>Actinomycetota</taxon>
        <taxon>Actinomycetes</taxon>
        <taxon>Propionibacteriales</taxon>
        <taxon>Propionibacteriaceae</taxon>
        <taxon>Tessaracoccus</taxon>
    </lineage>
</organism>
<dbReference type="Proteomes" id="UP000188324">
    <property type="component" value="Chromosome"/>
</dbReference>
<evidence type="ECO:0000313" key="2">
    <source>
        <dbReference type="EMBL" id="AQP44117.1"/>
    </source>
</evidence>
<dbReference type="RefSeq" id="WP_077340951.1">
    <property type="nucleotide sequence ID" value="NZ_CP019605.1"/>
</dbReference>
<accession>A0A1Q2CDE7</accession>
<reference evidence="2 3" key="1">
    <citation type="journal article" date="2016" name="Int. J. Syst. Evol. Microbiol.">
        <title>Tessaracoccus flavus sp. nov., isolated from the drainage system of a lindane-producing factory.</title>
        <authorList>
            <person name="Kumari R."/>
            <person name="Singh P."/>
            <person name="Schumann P."/>
            <person name="Lal R."/>
        </authorList>
    </citation>
    <scope>NUCLEOTIDE SEQUENCE [LARGE SCALE GENOMIC DNA]</scope>
    <source>
        <strain evidence="2 3">RP1T</strain>
    </source>
</reference>
<protein>
    <submittedName>
        <fullName evidence="2">Uncharacterized protein</fullName>
    </submittedName>
</protein>
<evidence type="ECO:0000313" key="3">
    <source>
        <dbReference type="Proteomes" id="UP000188324"/>
    </source>
</evidence>
<feature type="region of interest" description="Disordered" evidence="1">
    <location>
        <begin position="232"/>
        <end position="262"/>
    </location>
</feature>
<sequence>MLLAELAEQYVLPRGAEETHGALVSDALIEEVHPFGGPGAPLISEYAAPEVAALLGISRRKATILIEGAVHLKWQLPGLYERMSRLLVEADRAVQASYSVSGLPPELARIVIERWLPIQERYSWTGAFNKLSELIAEVDPHRAEEEAQALQQRQVTVTTGKGNLGDAAVGYIEATVDVVDAKLFDAALTQIAGLLQSVHGDDSPMAIRRAKAFGVLSRPAYALALIQRGAQAESDPSPSLPIEQEADDRQPRHSDSDRLLPGSCTGHTCGTITIPIEKLLPKVGIEVVIDADAVGADAVARIDEATVIATTTLAELLGGKSVQLRPVIDLPRVPSEHQYRPSLAMRRAVLRRWRHEAFPFSHRRTGGLDLDHVQPYRSDGTPGQTSQRNLIPLGRGNHRAKTARLWMVRIDNLGRALWESPLGYRYVVTPYGTEPVLPLRLYGRDRQRSA</sequence>
<dbReference type="OrthoDB" id="3790359at2"/>
<keyword evidence="3" id="KW-1185">Reference proteome</keyword>
<dbReference type="AlphaFoldDB" id="A0A1Q2CDE7"/>
<name>A0A1Q2CDE7_9ACTN</name>
<gene>
    <name evidence="2" type="ORF">RPIT_04225</name>
</gene>
<dbReference type="KEGG" id="tfl:RPIT_04225"/>
<feature type="compositionally biased region" description="Basic and acidic residues" evidence="1">
    <location>
        <begin position="247"/>
        <end position="258"/>
    </location>
</feature>
<evidence type="ECO:0000256" key="1">
    <source>
        <dbReference type="SAM" id="MobiDB-lite"/>
    </source>
</evidence>